<organism evidence="4 5">
    <name type="scientific">Permianibacter aggregans</name>
    <dbReference type="NCBI Taxonomy" id="1510150"/>
    <lineage>
        <taxon>Bacteria</taxon>
        <taxon>Pseudomonadati</taxon>
        <taxon>Pseudomonadota</taxon>
        <taxon>Gammaproteobacteria</taxon>
        <taxon>Pseudomonadales</taxon>
        <taxon>Pseudomonadaceae</taxon>
        <taxon>Permianibacter</taxon>
    </lineage>
</organism>
<evidence type="ECO:0000256" key="1">
    <source>
        <dbReference type="ARBA" id="ARBA00004196"/>
    </source>
</evidence>
<gene>
    <name evidence="4" type="ORF">EV696_11449</name>
</gene>
<dbReference type="Gene3D" id="2.40.30.170">
    <property type="match status" value="1"/>
</dbReference>
<dbReference type="InterPro" id="IPR050465">
    <property type="entry name" value="UPF0194_transport"/>
</dbReference>
<feature type="coiled-coil region" evidence="3">
    <location>
        <begin position="132"/>
        <end position="191"/>
    </location>
</feature>
<protein>
    <submittedName>
        <fullName evidence="4">HlyD family secretion protein</fullName>
    </submittedName>
</protein>
<reference evidence="4 5" key="1">
    <citation type="submission" date="2019-03" db="EMBL/GenBank/DDBJ databases">
        <title>Genomic Encyclopedia of Type Strains, Phase IV (KMG-IV): sequencing the most valuable type-strain genomes for metagenomic binning, comparative biology and taxonomic classification.</title>
        <authorList>
            <person name="Goeker M."/>
        </authorList>
    </citation>
    <scope>NUCLEOTIDE SEQUENCE [LARGE SCALE GENOMIC DNA]</scope>
    <source>
        <strain evidence="4 5">DSM 103792</strain>
    </source>
</reference>
<dbReference type="PANTHER" id="PTHR32347:SF23">
    <property type="entry name" value="BLL5650 PROTEIN"/>
    <property type="match status" value="1"/>
</dbReference>
<dbReference type="PANTHER" id="PTHR32347">
    <property type="entry name" value="EFFLUX SYSTEM COMPONENT YKNX-RELATED"/>
    <property type="match status" value="1"/>
</dbReference>
<dbReference type="RefSeq" id="WP_157591330.1">
    <property type="nucleotide sequence ID" value="NZ_CP037953.1"/>
</dbReference>
<dbReference type="Proteomes" id="UP000295375">
    <property type="component" value="Unassembled WGS sequence"/>
</dbReference>
<proteinExistence type="predicted"/>
<evidence type="ECO:0000256" key="3">
    <source>
        <dbReference type="SAM" id="Coils"/>
    </source>
</evidence>
<name>A0A4R6USD5_9GAMM</name>
<dbReference type="GO" id="GO:0030313">
    <property type="term" value="C:cell envelope"/>
    <property type="evidence" value="ECO:0007669"/>
    <property type="project" value="UniProtKB-SubCell"/>
</dbReference>
<evidence type="ECO:0000313" key="4">
    <source>
        <dbReference type="EMBL" id="TDQ46264.1"/>
    </source>
</evidence>
<feature type="coiled-coil region" evidence="3">
    <location>
        <begin position="67"/>
        <end position="103"/>
    </location>
</feature>
<dbReference type="EMBL" id="SNYM01000014">
    <property type="protein sequence ID" value="TDQ46264.1"/>
    <property type="molecule type" value="Genomic_DNA"/>
</dbReference>
<evidence type="ECO:0000313" key="5">
    <source>
        <dbReference type="Proteomes" id="UP000295375"/>
    </source>
</evidence>
<dbReference type="AlphaFoldDB" id="A0A4R6USD5"/>
<evidence type="ECO:0000256" key="2">
    <source>
        <dbReference type="ARBA" id="ARBA00023054"/>
    </source>
</evidence>
<sequence>MRKLPLLLLALPCLAEQPSLLITGQVAAREAQYFIVPRSDSWQQQIKWLAAEGQVVQPGEPVLIFDAANLQADIRQKEAELRAAEQKAQEENLKRNQELLKAQHELTQAKLAQQKAEVDARVPAEHLSRFQYEQYQFALRKAEHLVQQAELNLRNKEKEVAVEARKQKLDVRRIESDLQHKREQLAGMELKAERAGAVMHGRHPWNGTKLTPGANVQPGWIIAEIPNRDSLQVQAWVHEVDAPKLINNAPVSLRLDANPNLRLQGQIRRIGQQAEKRQNWGDAKYLEIWVELAPDTPLERLTPGMSVLVDMPLNRGEALGAAP</sequence>
<comment type="caution">
    <text evidence="4">The sequence shown here is derived from an EMBL/GenBank/DDBJ whole genome shotgun (WGS) entry which is preliminary data.</text>
</comment>
<keyword evidence="5" id="KW-1185">Reference proteome</keyword>
<comment type="subcellular location">
    <subcellularLocation>
        <location evidence="1">Cell envelope</location>
    </subcellularLocation>
</comment>
<dbReference type="SUPFAM" id="SSF111369">
    <property type="entry name" value="HlyD-like secretion proteins"/>
    <property type="match status" value="1"/>
</dbReference>
<accession>A0A4R6USD5</accession>
<keyword evidence="2 3" id="KW-0175">Coiled coil</keyword>